<reference evidence="2 3" key="1">
    <citation type="journal article" date="2021" name="Elife">
        <title>Chloroplast acquisition without the gene transfer in kleptoplastic sea slugs, Plakobranchus ocellatus.</title>
        <authorList>
            <person name="Maeda T."/>
            <person name="Takahashi S."/>
            <person name="Yoshida T."/>
            <person name="Shimamura S."/>
            <person name="Takaki Y."/>
            <person name="Nagai Y."/>
            <person name="Toyoda A."/>
            <person name="Suzuki Y."/>
            <person name="Arimoto A."/>
            <person name="Ishii H."/>
            <person name="Satoh N."/>
            <person name="Nishiyama T."/>
            <person name="Hasebe M."/>
            <person name="Maruyama T."/>
            <person name="Minagawa J."/>
            <person name="Obokata J."/>
            <person name="Shigenobu S."/>
        </authorList>
    </citation>
    <scope>NUCLEOTIDE SEQUENCE [LARGE SCALE GENOMIC DNA]</scope>
</reference>
<protein>
    <recommendedName>
        <fullName evidence="1">Helitron helicase-like domain-containing protein</fullName>
    </recommendedName>
</protein>
<dbReference type="Pfam" id="PF14214">
    <property type="entry name" value="Helitron_like_N"/>
    <property type="match status" value="1"/>
</dbReference>
<evidence type="ECO:0000259" key="1">
    <source>
        <dbReference type="Pfam" id="PF14214"/>
    </source>
</evidence>
<organism evidence="2 3">
    <name type="scientific">Elysia marginata</name>
    <dbReference type="NCBI Taxonomy" id="1093978"/>
    <lineage>
        <taxon>Eukaryota</taxon>
        <taxon>Metazoa</taxon>
        <taxon>Spiralia</taxon>
        <taxon>Lophotrochozoa</taxon>
        <taxon>Mollusca</taxon>
        <taxon>Gastropoda</taxon>
        <taxon>Heterobranchia</taxon>
        <taxon>Euthyneura</taxon>
        <taxon>Panpulmonata</taxon>
        <taxon>Sacoglossa</taxon>
        <taxon>Placobranchoidea</taxon>
        <taxon>Plakobranchidae</taxon>
        <taxon>Elysia</taxon>
    </lineage>
</organism>
<comment type="caution">
    <text evidence="2">The sequence shown here is derived from an EMBL/GenBank/DDBJ whole genome shotgun (WGS) entry which is preliminary data.</text>
</comment>
<gene>
    <name evidence="2" type="ORF">ElyMa_005489700</name>
</gene>
<dbReference type="PANTHER" id="PTHR45786">
    <property type="entry name" value="DNA BINDING PROTEIN-LIKE"/>
    <property type="match status" value="1"/>
</dbReference>
<accession>A0AAV4ETK8</accession>
<dbReference type="InterPro" id="IPR025476">
    <property type="entry name" value="Helitron_helicase-like"/>
</dbReference>
<evidence type="ECO:0000313" key="2">
    <source>
        <dbReference type="EMBL" id="GFR63725.1"/>
    </source>
</evidence>
<dbReference type="EMBL" id="BMAT01010945">
    <property type="protein sequence ID" value="GFR63725.1"/>
    <property type="molecule type" value="Genomic_DNA"/>
</dbReference>
<dbReference type="Proteomes" id="UP000762676">
    <property type="component" value="Unassembled WGS sequence"/>
</dbReference>
<name>A0AAV4ETK8_9GAST</name>
<keyword evidence="3" id="KW-1185">Reference proteome</keyword>
<evidence type="ECO:0000313" key="3">
    <source>
        <dbReference type="Proteomes" id="UP000762676"/>
    </source>
</evidence>
<proteinExistence type="predicted"/>
<feature type="domain" description="Helitron helicase-like" evidence="1">
    <location>
        <begin position="198"/>
        <end position="276"/>
    </location>
</feature>
<dbReference type="AlphaFoldDB" id="A0AAV4ETK8"/>
<sequence length="279" mass="32403">MTSFGAKTLDEPGFMPTFTVQGQVYHLAGSLLPMSDQPPQFLQIYFMGEDQANYRCGITPAVRENIVHELQTLLNEHNRYVQSFRTVAERLAPQAEELRVIIRAEKRTNNEHPGRFNAPPEDEVAIQIVGQQFERRDIVLQLRSNTLQRINETHRSYDSLQYPLILWQGEDGYDIDVRQVDPQTGVLSETKKVSAMCFYAYRLMVREGSFNIILRCRKLYLQFAVDMYAKVETERLQFIRHNQIRLRAVEYIHLRDAIAGERDPTEIGQMVVLPSRKTP</sequence>
<dbReference type="PANTHER" id="PTHR45786:SF74">
    <property type="entry name" value="ATP-DEPENDENT DNA HELICASE"/>
    <property type="match status" value="1"/>
</dbReference>